<comment type="cofactor">
    <cofactor evidence="1">
        <name>a divalent metal cation</name>
        <dbReference type="ChEBI" id="CHEBI:60240"/>
    </cofactor>
</comment>
<keyword evidence="2" id="KW-0479">Metal-binding</keyword>
<evidence type="ECO:0000259" key="3">
    <source>
        <dbReference type="Pfam" id="PF13359"/>
    </source>
</evidence>
<evidence type="ECO:0000256" key="1">
    <source>
        <dbReference type="ARBA" id="ARBA00001968"/>
    </source>
</evidence>
<gene>
    <name evidence="4" type="ORF">FRX48_07021</name>
</gene>
<comment type="caution">
    <text evidence="4">The sequence shown here is derived from an EMBL/GenBank/DDBJ whole genome shotgun (WGS) entry which is preliminary data.</text>
</comment>
<sequence>MWMVRESKIEDRLRELMLDLLPAERLYLYGDKAYVSTFGVMGAYKRRAGQQLGQQYNEYNAAMSSCRIAVEHGFAHVANLWSFNDFKSQMKIGLSPVPAYYLVLSVKSQVSFNELGEAVVP</sequence>
<dbReference type="Pfam" id="PF13359">
    <property type="entry name" value="DDE_Tnp_4"/>
    <property type="match status" value="1"/>
</dbReference>
<dbReference type="Proteomes" id="UP000324767">
    <property type="component" value="Unassembled WGS sequence"/>
</dbReference>
<dbReference type="AlphaFoldDB" id="A0A5M8PJD1"/>
<dbReference type="GO" id="GO:0046872">
    <property type="term" value="F:metal ion binding"/>
    <property type="evidence" value="ECO:0007669"/>
    <property type="project" value="UniProtKB-KW"/>
</dbReference>
<reference evidence="4 5" key="1">
    <citation type="submission" date="2019-09" db="EMBL/GenBank/DDBJ databases">
        <title>The hologenome of the rock-dwelling lichen Lasallia pustulata.</title>
        <authorList>
            <person name="Greshake Tzovaras B."/>
            <person name="Segers F."/>
            <person name="Bicker A."/>
            <person name="Dal Grande F."/>
            <person name="Otte J."/>
            <person name="Hankeln T."/>
            <person name="Schmitt I."/>
            <person name="Ebersberger I."/>
        </authorList>
    </citation>
    <scope>NUCLEOTIDE SEQUENCE [LARGE SCALE GENOMIC DNA]</scope>
    <source>
        <strain evidence="4">A1-1</strain>
    </source>
</reference>
<proteinExistence type="predicted"/>
<evidence type="ECO:0000313" key="4">
    <source>
        <dbReference type="EMBL" id="KAA6409467.1"/>
    </source>
</evidence>
<accession>A0A5M8PJD1</accession>
<dbReference type="OrthoDB" id="5289248at2759"/>
<evidence type="ECO:0000313" key="5">
    <source>
        <dbReference type="Proteomes" id="UP000324767"/>
    </source>
</evidence>
<name>A0A5M8PJD1_9LECA</name>
<feature type="domain" description="DDE Tnp4" evidence="3">
    <location>
        <begin position="4"/>
        <end position="84"/>
    </location>
</feature>
<dbReference type="InterPro" id="IPR027806">
    <property type="entry name" value="HARBI1_dom"/>
</dbReference>
<evidence type="ECO:0000256" key="2">
    <source>
        <dbReference type="ARBA" id="ARBA00022723"/>
    </source>
</evidence>
<dbReference type="EMBL" id="VXIT01000011">
    <property type="protein sequence ID" value="KAA6409467.1"/>
    <property type="molecule type" value="Genomic_DNA"/>
</dbReference>
<protein>
    <recommendedName>
        <fullName evidence="3">DDE Tnp4 domain-containing protein</fullName>
    </recommendedName>
</protein>
<organism evidence="4 5">
    <name type="scientific">Lasallia pustulata</name>
    <dbReference type="NCBI Taxonomy" id="136370"/>
    <lineage>
        <taxon>Eukaryota</taxon>
        <taxon>Fungi</taxon>
        <taxon>Dikarya</taxon>
        <taxon>Ascomycota</taxon>
        <taxon>Pezizomycotina</taxon>
        <taxon>Lecanoromycetes</taxon>
        <taxon>OSLEUM clade</taxon>
        <taxon>Umbilicariomycetidae</taxon>
        <taxon>Umbilicariales</taxon>
        <taxon>Umbilicariaceae</taxon>
        <taxon>Lasallia</taxon>
    </lineage>
</organism>